<dbReference type="InterPro" id="IPR007554">
    <property type="entry name" value="Glycerophosphate_synth"/>
</dbReference>
<evidence type="ECO:0000313" key="1">
    <source>
        <dbReference type="EMBL" id="MDU0113637.1"/>
    </source>
</evidence>
<dbReference type="RefSeq" id="WP_315947262.1">
    <property type="nucleotide sequence ID" value="NZ_JAWCUA010000009.1"/>
</dbReference>
<name>A0ABU3R2C4_9GAMM</name>
<dbReference type="Proteomes" id="UP001257914">
    <property type="component" value="Unassembled WGS sequence"/>
</dbReference>
<gene>
    <name evidence="1" type="ORF">RT723_11635</name>
</gene>
<organism evidence="1 2">
    <name type="scientific">Psychrosphaera aquimarina</name>
    <dbReference type="NCBI Taxonomy" id="2044854"/>
    <lineage>
        <taxon>Bacteria</taxon>
        <taxon>Pseudomonadati</taxon>
        <taxon>Pseudomonadota</taxon>
        <taxon>Gammaproteobacteria</taxon>
        <taxon>Alteromonadales</taxon>
        <taxon>Pseudoalteromonadaceae</taxon>
        <taxon>Psychrosphaera</taxon>
    </lineage>
</organism>
<reference evidence="1 2" key="1">
    <citation type="submission" date="2023-10" db="EMBL/GenBank/DDBJ databases">
        <title>Psychrosphaera aquimaarina strain SW33 isolated from seawater.</title>
        <authorList>
            <person name="Bayburt H."/>
            <person name="Kim J.M."/>
            <person name="Choi B.J."/>
            <person name="Jeon C.O."/>
        </authorList>
    </citation>
    <scope>NUCLEOTIDE SEQUENCE [LARGE SCALE GENOMIC DNA]</scope>
    <source>
        <strain evidence="1 2">KCTC 52743</strain>
    </source>
</reference>
<sequence>MPVNNLGLPIVLYAPTFSPSLSSAVELKDEIVALSKQNKFHWIVKFHPKMDKKIIEQYMQLQHEHLVVLETSNLSGLLQTSNVIVSDTSSVITEFMLLNKPAITYNNASPESALINITEPEQLNDALNTAFNPTAERMALITAYREQYHPSHDAKATQRVYEAVKSRVINGKLAPKALPFNLIRQIKMRKKFNYWKL</sequence>
<comment type="caution">
    <text evidence="1">The sequence shown here is derived from an EMBL/GenBank/DDBJ whole genome shotgun (WGS) entry which is preliminary data.</text>
</comment>
<dbReference type="EMBL" id="JAWCUA010000009">
    <property type="protein sequence ID" value="MDU0113637.1"/>
    <property type="molecule type" value="Genomic_DNA"/>
</dbReference>
<proteinExistence type="predicted"/>
<protein>
    <submittedName>
        <fullName evidence="1">CDP-glycerol glycerophosphotransferase family protein</fullName>
    </submittedName>
</protein>
<dbReference type="Pfam" id="PF04464">
    <property type="entry name" value="Glyphos_transf"/>
    <property type="match status" value="1"/>
</dbReference>
<accession>A0ABU3R2C4</accession>
<dbReference type="Gene3D" id="3.40.50.12580">
    <property type="match status" value="1"/>
</dbReference>
<keyword evidence="2" id="KW-1185">Reference proteome</keyword>
<dbReference type="SUPFAM" id="SSF53756">
    <property type="entry name" value="UDP-Glycosyltransferase/glycogen phosphorylase"/>
    <property type="match status" value="1"/>
</dbReference>
<dbReference type="InterPro" id="IPR043148">
    <property type="entry name" value="TagF_C"/>
</dbReference>
<evidence type="ECO:0000313" key="2">
    <source>
        <dbReference type="Proteomes" id="UP001257914"/>
    </source>
</evidence>